<feature type="transmembrane region" description="Helical" evidence="10">
    <location>
        <begin position="31"/>
        <end position="53"/>
    </location>
</feature>
<comment type="caution">
    <text evidence="15">The sequence shown here is derived from an EMBL/GenBank/DDBJ whole genome shotgun (WGS) entry which is preliminary data.</text>
</comment>
<feature type="domain" description="Translocon Sec61/SecY plug" evidence="14">
    <location>
        <begin position="39"/>
        <end position="72"/>
    </location>
</feature>
<evidence type="ECO:0000313" key="16">
    <source>
        <dbReference type="Proteomes" id="UP000075578"/>
    </source>
</evidence>
<feature type="transmembrane region" description="Helical" evidence="10">
    <location>
        <begin position="231"/>
        <end position="252"/>
    </location>
</feature>
<comment type="similarity">
    <text evidence="2 10 13">Belongs to the SecY/SEC61-alpha family.</text>
</comment>
<keyword evidence="7 10" id="KW-1133">Transmembrane helix</keyword>
<dbReference type="PANTHER" id="PTHR10906">
    <property type="entry name" value="SECY/SEC61-ALPHA FAMILY MEMBER"/>
    <property type="match status" value="1"/>
</dbReference>
<dbReference type="PRINTS" id="PR00303">
    <property type="entry name" value="SECYTRNLCASE"/>
</dbReference>
<evidence type="ECO:0000256" key="5">
    <source>
        <dbReference type="ARBA" id="ARBA00022692"/>
    </source>
</evidence>
<accession>A0A150J440</accession>
<evidence type="ECO:0000256" key="4">
    <source>
        <dbReference type="ARBA" id="ARBA00022475"/>
    </source>
</evidence>
<evidence type="ECO:0000256" key="8">
    <source>
        <dbReference type="ARBA" id="ARBA00023010"/>
    </source>
</evidence>
<proteinExistence type="inferred from homology"/>
<feature type="transmembrane region" description="Helical" evidence="10">
    <location>
        <begin position="419"/>
        <end position="437"/>
    </location>
</feature>
<evidence type="ECO:0000256" key="1">
    <source>
        <dbReference type="ARBA" id="ARBA00004127"/>
    </source>
</evidence>
<evidence type="ECO:0000256" key="3">
    <source>
        <dbReference type="ARBA" id="ARBA00022448"/>
    </source>
</evidence>
<dbReference type="NCBIfam" id="NF006341">
    <property type="entry name" value="PRK08568.1-5"/>
    <property type="match status" value="1"/>
</dbReference>
<dbReference type="InterPro" id="IPR023201">
    <property type="entry name" value="SecY_dom_sf"/>
</dbReference>
<protein>
    <recommendedName>
        <fullName evidence="10 11">Protein translocase subunit SecY</fullName>
    </recommendedName>
    <alternativeName>
        <fullName evidence="10">Protein transport protein SEC61 subunit alpha homolog</fullName>
    </alternativeName>
</protein>
<name>A0A150J440_9EURY</name>
<dbReference type="HAMAP" id="MF_01465">
    <property type="entry name" value="SecY"/>
    <property type="match status" value="1"/>
</dbReference>
<keyword evidence="5 10" id="KW-0812">Transmembrane</keyword>
<dbReference type="NCBIfam" id="TIGR00967">
    <property type="entry name" value="3a0501s007"/>
    <property type="match status" value="1"/>
</dbReference>
<dbReference type="GO" id="GO:0012505">
    <property type="term" value="C:endomembrane system"/>
    <property type="evidence" value="ECO:0007669"/>
    <property type="project" value="UniProtKB-SubCell"/>
</dbReference>
<feature type="transmembrane region" description="Helical" evidence="10">
    <location>
        <begin position="117"/>
        <end position="136"/>
    </location>
</feature>
<keyword evidence="9 10" id="KW-0472">Membrane</keyword>
<dbReference type="Pfam" id="PF00344">
    <property type="entry name" value="SecY"/>
    <property type="match status" value="1"/>
</dbReference>
<dbReference type="InterPro" id="IPR026593">
    <property type="entry name" value="SecY"/>
</dbReference>
<organism evidence="15 16">
    <name type="scientific">Candidatus Methanofastidiosum methylothiophilum</name>
    <dbReference type="NCBI Taxonomy" id="1705564"/>
    <lineage>
        <taxon>Archaea</taxon>
        <taxon>Methanobacteriati</taxon>
        <taxon>Methanobacteriota</taxon>
        <taxon>Stenosarchaea group</taxon>
        <taxon>Candidatus Methanofastidiosia</taxon>
        <taxon>Candidatus Methanofastidiosales</taxon>
        <taxon>Candidatus Methanofastidiosaceae</taxon>
        <taxon>Candidatus Methanofastidiosum</taxon>
    </lineage>
</organism>
<comment type="subcellular location">
    <subcellularLocation>
        <location evidence="10">Cell membrane</location>
        <topology evidence="10">Multi-pass membrane protein</topology>
    </subcellularLocation>
    <subcellularLocation>
        <location evidence="1">Endomembrane system</location>
        <topology evidence="1">Multi-pass membrane protein</topology>
    </subcellularLocation>
    <subcellularLocation>
        <location evidence="12">Membrane</location>
        <topology evidence="12">Multi-pass membrane protein</topology>
    </subcellularLocation>
</comment>
<dbReference type="EMBL" id="LNGD01000056">
    <property type="protein sequence ID" value="KYC51724.1"/>
    <property type="molecule type" value="Genomic_DNA"/>
</dbReference>
<evidence type="ECO:0000256" key="7">
    <source>
        <dbReference type="ARBA" id="ARBA00022989"/>
    </source>
</evidence>
<dbReference type="SUPFAM" id="SSF103491">
    <property type="entry name" value="Preprotein translocase SecY subunit"/>
    <property type="match status" value="1"/>
</dbReference>
<dbReference type="PROSITE" id="PS00755">
    <property type="entry name" value="SECY_1"/>
    <property type="match status" value="1"/>
</dbReference>
<dbReference type="AlphaFoldDB" id="A0A150J440"/>
<evidence type="ECO:0000256" key="9">
    <source>
        <dbReference type="ARBA" id="ARBA00023136"/>
    </source>
</evidence>
<dbReference type="GO" id="GO:0065002">
    <property type="term" value="P:intracellular protein transmembrane transport"/>
    <property type="evidence" value="ECO:0007669"/>
    <property type="project" value="UniProtKB-UniRule"/>
</dbReference>
<sequence length="457" mass="50230">MAFSDVFEHSIIRFLPEVTIPKKRINLKKRLIWSALMLVIYFILAELPVYGITGSQTDYFAGLRAIMAGENGSILTLGIGPVVTAGIIMQLLAGSDIIKFDLSSHKGKAMFQGTQKILAIALCFFEAAIWILGGAFGRTDNTFLIVFMILQLAIGGILVLLMDEVVTKWGFGSGISLFIAANVSQRVIWEAFSFAKSPINPDEFIGAVPAFIKSFISGQPVWIRGGILPDIIQVFFTIVVFLIVVYAEGMRLEIPLSYGKFRGARGRYPIKFLYASNIPVILAAALFANVQLFARILVSRGINWLGTFNEFGGPKSGLIYYLTPPHSIEVLINEPIRAIIYLGIFIALCAMFSVLWIDLTGMGPKEVAKKLQGSGMQIPGFRRDIRILEKVLERYIPPITLMGGIFVGLLAAFADFTGALGTGTGILLTVGIVYRMYEELAKEQVSELMPGMRQFLG</sequence>
<evidence type="ECO:0000256" key="10">
    <source>
        <dbReference type="HAMAP-Rule" id="MF_01465"/>
    </source>
</evidence>
<dbReference type="InterPro" id="IPR030659">
    <property type="entry name" value="SecY_CS"/>
</dbReference>
<comment type="function">
    <text evidence="10 11">The central subunit of the protein translocation channel SecYEG. Consists of two halves formed by TMs 1-5 and 6-10. These two domains form a lateral gate at the front which open onto the bilayer between TMs 2 and 7, and are clamped together by SecE at the back. The channel is closed by both a pore ring composed of hydrophobic SecY resides and a short helix (helix 2A) on the extracellular side of the membrane which forms a plug. The plug probably moves laterally to allow the channel to open. The ring and the pore may move independently.</text>
</comment>
<feature type="transmembrane region" description="Helical" evidence="10">
    <location>
        <begin position="169"/>
        <end position="188"/>
    </location>
</feature>
<keyword evidence="6 10" id="KW-0653">Protein transport</keyword>
<feature type="transmembrane region" description="Helical" evidence="10">
    <location>
        <begin position="142"/>
        <end position="162"/>
    </location>
</feature>
<evidence type="ECO:0000256" key="2">
    <source>
        <dbReference type="ARBA" id="ARBA00005751"/>
    </source>
</evidence>
<reference evidence="15 16" key="1">
    <citation type="journal article" date="2016" name="ISME J.">
        <title>Chasing the elusive Euryarchaeota class WSA2: genomes reveal a uniquely fastidious methyl-reducing methanogen.</title>
        <authorList>
            <person name="Nobu M.K."/>
            <person name="Narihiro T."/>
            <person name="Kuroda K."/>
            <person name="Mei R."/>
            <person name="Liu W.T."/>
        </authorList>
    </citation>
    <scope>NUCLEOTIDE SEQUENCE [LARGE SCALE GENOMIC DNA]</scope>
    <source>
        <strain evidence="15">U1lsi0528_Bin089</strain>
    </source>
</reference>
<dbReference type="Proteomes" id="UP000075578">
    <property type="component" value="Unassembled WGS sequence"/>
</dbReference>
<dbReference type="GO" id="GO:0005886">
    <property type="term" value="C:plasma membrane"/>
    <property type="evidence" value="ECO:0007669"/>
    <property type="project" value="UniProtKB-SubCell"/>
</dbReference>
<feature type="transmembrane region" description="Helical" evidence="10">
    <location>
        <begin position="395"/>
        <end position="413"/>
    </location>
</feature>
<keyword evidence="8 10" id="KW-0811">Translocation</keyword>
<dbReference type="InterPro" id="IPR019561">
    <property type="entry name" value="Translocon_Sec61/SecY_plug_dom"/>
</dbReference>
<evidence type="ECO:0000313" key="15">
    <source>
        <dbReference type="EMBL" id="KYC51724.1"/>
    </source>
</evidence>
<keyword evidence="3 10" id="KW-0813">Transport</keyword>
<dbReference type="PATRIC" id="fig|1705564.3.peg.1048"/>
<comment type="subunit">
    <text evidence="10">Component of the Sec protein translocase complex. Heterotrimer consisting of alpha (SecY), beta (SecG) and gamma (SecE) subunits. The heterotrimers can form oligomers, although 1 heterotrimer is thought to be able to translocate proteins. Interacts with the ribosome. May interact with SecDF, and other proteins may be involved.</text>
</comment>
<evidence type="ECO:0000256" key="6">
    <source>
        <dbReference type="ARBA" id="ARBA00022927"/>
    </source>
</evidence>
<dbReference type="PROSITE" id="PS00756">
    <property type="entry name" value="SECY_2"/>
    <property type="match status" value="1"/>
</dbReference>
<dbReference type="GO" id="GO:0006605">
    <property type="term" value="P:protein targeting"/>
    <property type="evidence" value="ECO:0007669"/>
    <property type="project" value="UniProtKB-UniRule"/>
</dbReference>
<dbReference type="Gene3D" id="1.10.3370.10">
    <property type="entry name" value="SecY subunit domain"/>
    <property type="match status" value="1"/>
</dbReference>
<feature type="transmembrane region" description="Helical" evidence="10">
    <location>
        <begin position="73"/>
        <end position="97"/>
    </location>
</feature>
<feature type="transmembrane region" description="Helical" evidence="10">
    <location>
        <begin position="338"/>
        <end position="359"/>
    </location>
</feature>
<gene>
    <name evidence="10" type="primary">secY</name>
    <name evidence="15" type="ORF">AMQ74_01017</name>
</gene>
<evidence type="ECO:0000259" key="14">
    <source>
        <dbReference type="Pfam" id="PF10559"/>
    </source>
</evidence>
<dbReference type="PIRSF" id="PIRSF004557">
    <property type="entry name" value="SecY"/>
    <property type="match status" value="1"/>
</dbReference>
<evidence type="ECO:0000256" key="13">
    <source>
        <dbReference type="RuleBase" id="RU004349"/>
    </source>
</evidence>
<dbReference type="Pfam" id="PF10559">
    <property type="entry name" value="Plug_translocon"/>
    <property type="match status" value="1"/>
</dbReference>
<feature type="transmembrane region" description="Helical" evidence="10">
    <location>
        <begin position="272"/>
        <end position="294"/>
    </location>
</feature>
<dbReference type="InterPro" id="IPR002208">
    <property type="entry name" value="SecY/SEC61-alpha"/>
</dbReference>
<evidence type="ECO:0000256" key="12">
    <source>
        <dbReference type="RuleBase" id="RU003484"/>
    </source>
</evidence>
<keyword evidence="4 10" id="KW-1003">Cell membrane</keyword>
<evidence type="ECO:0000256" key="11">
    <source>
        <dbReference type="RuleBase" id="RU000537"/>
    </source>
</evidence>